<organism evidence="1 2">
    <name type="scientific">Desmophyllum pertusum</name>
    <dbReference type="NCBI Taxonomy" id="174260"/>
    <lineage>
        <taxon>Eukaryota</taxon>
        <taxon>Metazoa</taxon>
        <taxon>Cnidaria</taxon>
        <taxon>Anthozoa</taxon>
        <taxon>Hexacorallia</taxon>
        <taxon>Scleractinia</taxon>
        <taxon>Caryophylliina</taxon>
        <taxon>Caryophylliidae</taxon>
        <taxon>Desmophyllum</taxon>
    </lineage>
</organism>
<dbReference type="Proteomes" id="UP001163046">
    <property type="component" value="Unassembled WGS sequence"/>
</dbReference>
<dbReference type="AlphaFoldDB" id="A0A9W9ZTH8"/>
<accession>A0A9W9ZTH8</accession>
<dbReference type="Gene3D" id="3.40.50.2300">
    <property type="match status" value="1"/>
</dbReference>
<evidence type="ECO:0000313" key="1">
    <source>
        <dbReference type="EMBL" id="KAJ7387561.1"/>
    </source>
</evidence>
<protein>
    <submittedName>
        <fullName evidence="1">Uncharacterized protein</fullName>
    </submittedName>
</protein>
<dbReference type="OrthoDB" id="5988267at2759"/>
<sequence length="186" mass="21276">MAYSALNTEEVIRDVKIGTLYRKETESLVGVLEYVFDYVLPRKLQLENLRFTLTHVKVDGKDLLSKEVLSTLSQVVTIIDLASEDEKGVALSSLLHVPIMKVDAIEDNTAHKLAMSIRPSYHVASQALFDVMDEFNFSRVAVVYDACRTREASYFYAKARRWPRFNIEMIPELILSDKKTVKRLSN</sequence>
<name>A0A9W9ZTH8_9CNID</name>
<comment type="caution">
    <text evidence="1">The sequence shown here is derived from an EMBL/GenBank/DDBJ whole genome shotgun (WGS) entry which is preliminary data.</text>
</comment>
<reference evidence="1" key="1">
    <citation type="submission" date="2023-01" db="EMBL/GenBank/DDBJ databases">
        <title>Genome assembly of the deep-sea coral Lophelia pertusa.</title>
        <authorList>
            <person name="Herrera S."/>
            <person name="Cordes E."/>
        </authorList>
    </citation>
    <scope>NUCLEOTIDE SEQUENCE</scope>
    <source>
        <strain evidence="1">USNM1676648</strain>
        <tissue evidence="1">Polyp</tissue>
    </source>
</reference>
<keyword evidence="2" id="KW-1185">Reference proteome</keyword>
<dbReference type="EMBL" id="MU825873">
    <property type="protein sequence ID" value="KAJ7387561.1"/>
    <property type="molecule type" value="Genomic_DNA"/>
</dbReference>
<proteinExistence type="predicted"/>
<evidence type="ECO:0000313" key="2">
    <source>
        <dbReference type="Proteomes" id="UP001163046"/>
    </source>
</evidence>
<gene>
    <name evidence="1" type="ORF">OS493_000893</name>
</gene>